<dbReference type="InterPro" id="IPR011701">
    <property type="entry name" value="MFS"/>
</dbReference>
<sequence length="410" mass="40940">MPSTGRDFRLLWWGGFAASLGGQFTALAIPLAVLAHGSATDAGVVGTAASMALLLGLLPGGALADAVERRGLLVLCGLGSLLVTAVLAVLVLTGPGLLVPVVALVVAGALLSSVQQPASTALVRAVLSPERLPAGLARLQVGGAVVRLSGPALGGLLYSQGVAVPFLVQGALLLFGLGCTLAVRGRSRPSTADGQTGLARLTAGAAHLWRRPHLRWPLLVVGCGLNTIFGALLTVALAETSRADPAGLLSGITMTAVGAGALLGALAATKVPTRRWLTALLRLLGWTVTAAVLSLAVLPVTWTGLALGLCSFVSGLGNAAFLTLVLDAVPDELTGRVQSAANALSMLAQPLGPVAGGAALDRLGATPTFLLLGACCLVCAVWSSWPGFGQSTGGSSLGAKTSSMGRGPTY</sequence>
<dbReference type="PANTHER" id="PTHR23513:SF11">
    <property type="entry name" value="STAPHYLOFERRIN A TRANSPORTER"/>
    <property type="match status" value="1"/>
</dbReference>
<evidence type="ECO:0000256" key="5">
    <source>
        <dbReference type="ARBA" id="ARBA00023136"/>
    </source>
</evidence>
<dbReference type="CDD" id="cd06173">
    <property type="entry name" value="MFS_MefA_like"/>
    <property type="match status" value="1"/>
</dbReference>
<dbReference type="PANTHER" id="PTHR23513">
    <property type="entry name" value="INTEGRAL MEMBRANE EFFLUX PROTEIN-RELATED"/>
    <property type="match status" value="1"/>
</dbReference>
<keyword evidence="4 6" id="KW-1133">Transmembrane helix</keyword>
<keyword evidence="3 6" id="KW-0812">Transmembrane</keyword>
<dbReference type="Proteomes" id="UP001519363">
    <property type="component" value="Unassembled WGS sequence"/>
</dbReference>
<comment type="subcellular location">
    <subcellularLocation>
        <location evidence="1">Cell membrane</location>
        <topology evidence="1">Multi-pass membrane protein</topology>
    </subcellularLocation>
</comment>
<dbReference type="SUPFAM" id="SSF103473">
    <property type="entry name" value="MFS general substrate transporter"/>
    <property type="match status" value="1"/>
</dbReference>
<dbReference type="Gene3D" id="1.20.1250.20">
    <property type="entry name" value="MFS general substrate transporter like domains"/>
    <property type="match status" value="1"/>
</dbReference>
<evidence type="ECO:0000313" key="7">
    <source>
        <dbReference type="EMBL" id="MBP2471667.1"/>
    </source>
</evidence>
<accession>A0ABS5A511</accession>
<feature type="transmembrane region" description="Helical" evidence="6">
    <location>
        <begin position="71"/>
        <end position="91"/>
    </location>
</feature>
<dbReference type="InterPro" id="IPR036259">
    <property type="entry name" value="MFS_trans_sf"/>
</dbReference>
<evidence type="ECO:0000256" key="2">
    <source>
        <dbReference type="ARBA" id="ARBA00022475"/>
    </source>
</evidence>
<name>A0ABS5A511_9PSEU</name>
<evidence type="ECO:0000256" key="1">
    <source>
        <dbReference type="ARBA" id="ARBA00004651"/>
    </source>
</evidence>
<keyword evidence="2" id="KW-1003">Cell membrane</keyword>
<feature type="transmembrane region" description="Helical" evidence="6">
    <location>
        <begin position="216"/>
        <end position="236"/>
    </location>
</feature>
<reference evidence="7 8" key="1">
    <citation type="submission" date="2021-03" db="EMBL/GenBank/DDBJ databases">
        <title>Sequencing the genomes of 1000 actinobacteria strains.</title>
        <authorList>
            <person name="Klenk H.-P."/>
        </authorList>
    </citation>
    <scope>NUCLEOTIDE SEQUENCE [LARGE SCALE GENOMIC DNA]</scope>
    <source>
        <strain evidence="7 8">DSM 44580</strain>
    </source>
</reference>
<evidence type="ECO:0000256" key="6">
    <source>
        <dbReference type="SAM" id="Phobius"/>
    </source>
</evidence>
<evidence type="ECO:0000256" key="4">
    <source>
        <dbReference type="ARBA" id="ARBA00022989"/>
    </source>
</evidence>
<feature type="transmembrane region" description="Helical" evidence="6">
    <location>
        <begin position="44"/>
        <end position="64"/>
    </location>
</feature>
<comment type="caution">
    <text evidence="7">The sequence shown here is derived from an EMBL/GenBank/DDBJ whole genome shotgun (WGS) entry which is preliminary data.</text>
</comment>
<dbReference type="RefSeq" id="WP_086788006.1">
    <property type="nucleotide sequence ID" value="NZ_JAGIOO010000001.1"/>
</dbReference>
<keyword evidence="5 6" id="KW-0472">Membrane</keyword>
<protein>
    <submittedName>
        <fullName evidence="7">MFS family permease</fullName>
    </submittedName>
</protein>
<feature type="transmembrane region" description="Helical" evidence="6">
    <location>
        <begin position="369"/>
        <end position="388"/>
    </location>
</feature>
<gene>
    <name evidence="7" type="ORF">JOF53_000539</name>
</gene>
<feature type="transmembrane region" description="Helical" evidence="6">
    <location>
        <begin position="248"/>
        <end position="268"/>
    </location>
</feature>
<proteinExistence type="predicted"/>
<keyword evidence="8" id="KW-1185">Reference proteome</keyword>
<evidence type="ECO:0000313" key="8">
    <source>
        <dbReference type="Proteomes" id="UP001519363"/>
    </source>
</evidence>
<feature type="transmembrane region" description="Helical" evidence="6">
    <location>
        <begin position="280"/>
        <end position="298"/>
    </location>
</feature>
<dbReference type="Pfam" id="PF07690">
    <property type="entry name" value="MFS_1"/>
    <property type="match status" value="1"/>
</dbReference>
<evidence type="ECO:0000256" key="3">
    <source>
        <dbReference type="ARBA" id="ARBA00022692"/>
    </source>
</evidence>
<feature type="transmembrane region" description="Helical" evidence="6">
    <location>
        <begin position="164"/>
        <end position="183"/>
    </location>
</feature>
<dbReference type="EMBL" id="JAGIOO010000001">
    <property type="protein sequence ID" value="MBP2471667.1"/>
    <property type="molecule type" value="Genomic_DNA"/>
</dbReference>
<organism evidence="7 8">
    <name type="scientific">Crossiella equi</name>
    <dbReference type="NCBI Taxonomy" id="130796"/>
    <lineage>
        <taxon>Bacteria</taxon>
        <taxon>Bacillati</taxon>
        <taxon>Actinomycetota</taxon>
        <taxon>Actinomycetes</taxon>
        <taxon>Pseudonocardiales</taxon>
        <taxon>Pseudonocardiaceae</taxon>
        <taxon>Crossiella</taxon>
    </lineage>
</organism>